<gene>
    <name evidence="1" type="ORF">F6B42_09750</name>
</gene>
<dbReference type="Proteomes" id="UP000327039">
    <property type="component" value="Unassembled WGS sequence"/>
</dbReference>
<organism evidence="1 2">
    <name type="scientific">Microbacterium radiodurans</name>
    <dbReference type="NCBI Taxonomy" id="661398"/>
    <lineage>
        <taxon>Bacteria</taxon>
        <taxon>Bacillati</taxon>
        <taxon>Actinomycetota</taxon>
        <taxon>Actinomycetes</taxon>
        <taxon>Micrococcales</taxon>
        <taxon>Microbacteriaceae</taxon>
        <taxon>Microbacterium</taxon>
    </lineage>
</organism>
<dbReference type="InterPro" id="IPR029035">
    <property type="entry name" value="DHS-like_NAD/FAD-binding_dom"/>
</dbReference>
<dbReference type="Pfam" id="PF13289">
    <property type="entry name" value="SIR2_2"/>
    <property type="match status" value="1"/>
</dbReference>
<keyword evidence="2" id="KW-1185">Reference proteome</keyword>
<dbReference type="Gene3D" id="3.40.50.1220">
    <property type="entry name" value="TPP-binding domain"/>
    <property type="match status" value="1"/>
</dbReference>
<reference evidence="2" key="1">
    <citation type="submission" date="2019-09" db="EMBL/GenBank/DDBJ databases">
        <title>Mumia zhuanghuii sp. nov. isolated from the intestinal contents of plateau pika (Ochotona curzoniae) in the Qinghai-Tibet plateau of China.</title>
        <authorList>
            <person name="Tian Z."/>
        </authorList>
    </citation>
    <scope>NUCLEOTIDE SEQUENCE [LARGE SCALE GENOMIC DNA]</scope>
    <source>
        <strain evidence="2">DSM 25564</strain>
    </source>
</reference>
<dbReference type="OrthoDB" id="5509947at2"/>
<accession>A0A5J5IU75</accession>
<evidence type="ECO:0000313" key="2">
    <source>
        <dbReference type="Proteomes" id="UP000327039"/>
    </source>
</evidence>
<dbReference type="EMBL" id="VYRZ01000002">
    <property type="protein sequence ID" value="KAA9087223.1"/>
    <property type="molecule type" value="Genomic_DNA"/>
</dbReference>
<proteinExistence type="predicted"/>
<dbReference type="AlphaFoldDB" id="A0A5J5IU75"/>
<evidence type="ECO:0000313" key="1">
    <source>
        <dbReference type="EMBL" id="KAA9087223.1"/>
    </source>
</evidence>
<name>A0A5J5IU75_9MICO</name>
<comment type="caution">
    <text evidence="1">The sequence shown here is derived from an EMBL/GenBank/DDBJ whole genome shotgun (WGS) entry which is preliminary data.</text>
</comment>
<sequence>MASEWNSDGVTLPERIEEAFWSDRLVFFCGAGVSSAKPSGLPGFRGLAEDIARTLGHPALVPADENVPVQFDVVMGRLHEISGDIHSRVSSRLETAITPNAYHRDIWRIAAARGKTPRIVTTNFDLLFEAALNEIGLEASIHVAPMLPLGDDFSGLVHLHGVKNPPPTTRMVLTDRDFGRAYITDGWATQFLTRLFAEYTVVLIGYSAEDTIIQYLTRALPTNGARFAFTRSADHYELWGRLGITPIPFPSPPEDPYGSLQSFIGHWSDRLTASASQRFDQITEFVARGPEAAEREFLGTGWKLNDPELARHFRLNARSSEWLKTLDKVQVLDQLFDPDGERDAGLQEWSQWVRASIDDDDGMALLTVLARHEGKLHQHLWFQIWHKILGDFNGSPHHRQLIFVLAVAQQPQESERLSMLLPRVVDTDPEAAELLLHHILTPQLRLKVRSGWAFRDDSLETRLRLWWRTSSIRDAWSKLMPRLSHRAHLLSVVLDLIRTVEKTDAFFTGSERENAISVRRSQVEHAERYTRDDPYVLVVDIARDLLRESVRDYGVSEATRYLDDHSEMIRRLAVDALAEARSTEADALVKILIQQALPFEYRSRPEAFRLMAAVYKNTSAPTRQAFLDYIQSATHSGPDVEVNDYDRYNVFVWLTGTVAADDPVHALRHELEREHGYRPDEFPNLTSVVRVSSRSDPPRDVEGRFRSLPVAAVVRRLLDDRTLQDEYSGGPTLRELHDYLEQTPDAGFPLLDEMAAQGAWNTSAWKTVLQHLVRGSSWTASDVLQRLHLNTENGPEIAARLDFTVAYPENELNGPLNNEDERSRLLLGLWHTAVHENGADIPTDASDARSTARGSLARYYTETLLRVAQQRGDDARIPVEGIEGLQQILDAQDENLADPSPMMLTEYASQLQFRAPEWFSTHLLPRFADLGVAPYSATLWAGLLARRFPGTRLREALREEIRTAWPHLSKSIPGSTEAFIQLHAICFAFDFGASDPEWADAFLAHAPESERERWIRSVAHYIDQEGEVGEFQELIFAHWRHRLDGQPPISETEQRALLRWLTLPGIDVPRAAELFVRGPAVAVREEDLYDYYDLEGFPHEDHPAHYVRVANHLMQKNVSPPPFVEKLIAAAAEIAETDRPLAEKTFNTLLSLGYSPARTHLENLLDPS</sequence>
<dbReference type="SUPFAM" id="SSF52467">
    <property type="entry name" value="DHS-like NAD/FAD-binding domain"/>
    <property type="match status" value="1"/>
</dbReference>
<protein>
    <submittedName>
        <fullName evidence="1">Uncharacterized protein</fullName>
    </submittedName>
</protein>